<gene>
    <name evidence="1" type="ORF">ABIE19_002839</name>
</gene>
<sequence>MTALDHSDHIVDLLAPIAVAHSDESAPSRVAPIATTAALCEIRCSKADLAAFLGITARRISQLVEDGVVKSVGRGRDAFNVADATRTYCAFLSDKARGRLGEGDPLKEQKIRQASEAADRLAMQNARDRGELVSAAAVEAEWGATLRGVRAAMLAVPARVHSRVPTLTAHDLAELDREIRDALTEIGEGRA</sequence>
<dbReference type="EMBL" id="JBEPTF010000004">
    <property type="protein sequence ID" value="MET4684890.1"/>
    <property type="molecule type" value="Genomic_DNA"/>
</dbReference>
<dbReference type="RefSeq" id="WP_354089856.1">
    <property type="nucleotide sequence ID" value="NZ_JBEPTF010000004.1"/>
</dbReference>
<protein>
    <submittedName>
        <fullName evidence="1">Phage terminase Nu1 subunit (DNA packaging protein)</fullName>
    </submittedName>
</protein>
<dbReference type="Proteomes" id="UP001549313">
    <property type="component" value="Unassembled WGS sequence"/>
</dbReference>
<reference evidence="1 2" key="1">
    <citation type="submission" date="2024-06" db="EMBL/GenBank/DDBJ databases">
        <title>Sorghum-associated microbial communities from plants grown in Nebraska, USA.</title>
        <authorList>
            <person name="Schachtman D."/>
        </authorList>
    </citation>
    <scope>NUCLEOTIDE SEQUENCE [LARGE SCALE GENOMIC DNA]</scope>
    <source>
        <strain evidence="1 2">2814</strain>
    </source>
</reference>
<name>A0ABV2RE69_9CAUL</name>
<evidence type="ECO:0000313" key="1">
    <source>
        <dbReference type="EMBL" id="MET4684890.1"/>
    </source>
</evidence>
<keyword evidence="2" id="KW-1185">Reference proteome</keyword>
<proteinExistence type="predicted"/>
<evidence type="ECO:0000313" key="2">
    <source>
        <dbReference type="Proteomes" id="UP001549313"/>
    </source>
</evidence>
<comment type="caution">
    <text evidence="1">The sequence shown here is derived from an EMBL/GenBank/DDBJ whole genome shotgun (WGS) entry which is preliminary data.</text>
</comment>
<accession>A0ABV2RE69</accession>
<organism evidence="1 2">
    <name type="scientific">Brevundimonas faecalis</name>
    <dbReference type="NCBI Taxonomy" id="947378"/>
    <lineage>
        <taxon>Bacteria</taxon>
        <taxon>Pseudomonadati</taxon>
        <taxon>Pseudomonadota</taxon>
        <taxon>Alphaproteobacteria</taxon>
        <taxon>Caulobacterales</taxon>
        <taxon>Caulobacteraceae</taxon>
        <taxon>Brevundimonas</taxon>
    </lineage>
</organism>